<evidence type="ECO:0000313" key="2">
    <source>
        <dbReference type="EMBL" id="MDT0558837.1"/>
    </source>
</evidence>
<sequence>MKKGLIILLSLLLYSTLSFSQEDIEPTLLKADTTWFKESIKFPIGFAREIPYKGFGDLRFAPGFTKADHPELWSYTWAWCLDNIKDVTVQELEDHLELYFNGLLGLNSEENKLKYQSTVALFIAKDITENTSKFIGKIKTYDTRYTKKPLTLNVSVTANFCKNEKKSILVFRLSPKAFDHEVWQKLNAVVLEKPGCDF</sequence>
<dbReference type="EMBL" id="JAVRIA010000004">
    <property type="protein sequence ID" value="MDT0558837.1"/>
    <property type="molecule type" value="Genomic_DNA"/>
</dbReference>
<name>A0ABU2YLA6_9FLAO</name>
<evidence type="ECO:0000313" key="3">
    <source>
        <dbReference type="Proteomes" id="UP001259492"/>
    </source>
</evidence>
<proteinExistence type="predicted"/>
<feature type="signal peptide" evidence="1">
    <location>
        <begin position="1"/>
        <end position="20"/>
    </location>
</feature>
<keyword evidence="1" id="KW-0732">Signal</keyword>
<keyword evidence="3" id="KW-1185">Reference proteome</keyword>
<evidence type="ECO:0000256" key="1">
    <source>
        <dbReference type="SAM" id="SignalP"/>
    </source>
</evidence>
<protein>
    <submittedName>
        <fullName evidence="2">Uncharacterized protein</fullName>
    </submittedName>
</protein>
<comment type="caution">
    <text evidence="2">The sequence shown here is derived from an EMBL/GenBank/DDBJ whole genome shotgun (WGS) entry which is preliminary data.</text>
</comment>
<dbReference type="Proteomes" id="UP001259492">
    <property type="component" value="Unassembled WGS sequence"/>
</dbReference>
<dbReference type="RefSeq" id="WP_311427602.1">
    <property type="nucleotide sequence ID" value="NZ_JAVRIA010000004.1"/>
</dbReference>
<organism evidence="2 3">
    <name type="scientific">Microcosmobacter mediterraneus</name>
    <dbReference type="NCBI Taxonomy" id="3075607"/>
    <lineage>
        <taxon>Bacteria</taxon>
        <taxon>Pseudomonadati</taxon>
        <taxon>Bacteroidota</taxon>
        <taxon>Flavobacteriia</taxon>
        <taxon>Flavobacteriales</taxon>
        <taxon>Flavobacteriaceae</taxon>
        <taxon>Microcosmobacter</taxon>
    </lineage>
</organism>
<gene>
    <name evidence="2" type="ORF">RM697_09265</name>
</gene>
<accession>A0ABU2YLA6</accession>
<feature type="chain" id="PRO_5045882445" evidence="1">
    <location>
        <begin position="21"/>
        <end position="198"/>
    </location>
</feature>
<reference evidence="2 3" key="1">
    <citation type="submission" date="2023-09" db="EMBL/GenBank/DDBJ databases">
        <authorList>
            <person name="Rey-Velasco X."/>
        </authorList>
    </citation>
    <scope>NUCLEOTIDE SEQUENCE [LARGE SCALE GENOMIC DNA]</scope>
    <source>
        <strain evidence="2 3">W332</strain>
    </source>
</reference>